<dbReference type="AlphaFoldDB" id="A0A0E0K658"/>
<reference evidence="2" key="1">
    <citation type="submission" date="2015-04" db="UniProtKB">
        <authorList>
            <consortium name="EnsemblPlants"/>
        </authorList>
    </citation>
    <scope>IDENTIFICATION</scope>
</reference>
<evidence type="ECO:0000313" key="3">
    <source>
        <dbReference type="Proteomes" id="UP000026962"/>
    </source>
</evidence>
<dbReference type="Pfam" id="PF03080">
    <property type="entry name" value="Neprosin"/>
    <property type="match status" value="1"/>
</dbReference>
<dbReference type="InterPro" id="IPR004314">
    <property type="entry name" value="Neprosin"/>
</dbReference>
<dbReference type="HOGENOM" id="CLU_2254522_0_0_1"/>
<sequence>MDATLVKPLSKITKLQNHQGPAAVNLAHSSYDGGPIRRKRWEKGATWIIKDSTNLAMITIVLMGSGHFASEGGKAAFIRNIKVIEDENKLVTPNPMEWPNSVVA</sequence>
<name>A0A0E0K658_ORYPU</name>
<dbReference type="Gramene" id="OPUNC02G32700.1">
    <property type="protein sequence ID" value="OPUNC02G32700.1"/>
    <property type="gene ID" value="OPUNC02G32700"/>
</dbReference>
<keyword evidence="3" id="KW-1185">Reference proteome</keyword>
<protein>
    <recommendedName>
        <fullName evidence="1">Neprosin PEP catalytic domain-containing protein</fullName>
    </recommendedName>
</protein>
<reference evidence="2" key="2">
    <citation type="submission" date="2018-05" db="EMBL/GenBank/DDBJ databases">
        <title>OpunRS2 (Oryza punctata Reference Sequence Version 2).</title>
        <authorList>
            <person name="Zhang J."/>
            <person name="Kudrna D."/>
            <person name="Lee S."/>
            <person name="Talag J."/>
            <person name="Welchert J."/>
            <person name="Wing R.A."/>
        </authorList>
    </citation>
    <scope>NUCLEOTIDE SEQUENCE [LARGE SCALE GENOMIC DNA]</scope>
</reference>
<proteinExistence type="predicted"/>
<accession>A0A0E0K658</accession>
<dbReference type="Proteomes" id="UP000026962">
    <property type="component" value="Chromosome 2"/>
</dbReference>
<evidence type="ECO:0000259" key="1">
    <source>
        <dbReference type="Pfam" id="PF03080"/>
    </source>
</evidence>
<organism evidence="2">
    <name type="scientific">Oryza punctata</name>
    <name type="common">Red rice</name>
    <dbReference type="NCBI Taxonomy" id="4537"/>
    <lineage>
        <taxon>Eukaryota</taxon>
        <taxon>Viridiplantae</taxon>
        <taxon>Streptophyta</taxon>
        <taxon>Embryophyta</taxon>
        <taxon>Tracheophyta</taxon>
        <taxon>Spermatophyta</taxon>
        <taxon>Magnoliopsida</taxon>
        <taxon>Liliopsida</taxon>
        <taxon>Poales</taxon>
        <taxon>Poaceae</taxon>
        <taxon>BOP clade</taxon>
        <taxon>Oryzoideae</taxon>
        <taxon>Oryzeae</taxon>
        <taxon>Oryzinae</taxon>
        <taxon>Oryza</taxon>
    </lineage>
</organism>
<dbReference type="EnsemblPlants" id="OPUNC02G32700.1">
    <property type="protein sequence ID" value="OPUNC02G32700.1"/>
    <property type="gene ID" value="OPUNC02G32700"/>
</dbReference>
<feature type="domain" description="Neprosin PEP catalytic" evidence="1">
    <location>
        <begin position="62"/>
        <end position="94"/>
    </location>
</feature>
<evidence type="ECO:0000313" key="2">
    <source>
        <dbReference type="EnsemblPlants" id="OPUNC02G32700.1"/>
    </source>
</evidence>